<evidence type="ECO:0008006" key="3">
    <source>
        <dbReference type="Google" id="ProtNLM"/>
    </source>
</evidence>
<keyword evidence="2" id="KW-1185">Reference proteome</keyword>
<proteinExistence type="predicted"/>
<gene>
    <name evidence="1" type="ORF">QCA50_007231</name>
</gene>
<evidence type="ECO:0000313" key="1">
    <source>
        <dbReference type="EMBL" id="KAK7689439.1"/>
    </source>
</evidence>
<accession>A0AAW0GI61</accession>
<sequence>MVQQYLRLLSDGHWQQTFVSDLISEIVTALRYPVEWDPTGATSWDEYDALYGRRITRTTLASCCLVCYEWNQLFTPALYESIAVDHDKLASLLLRTLWYDQPARKELIHTIEVQCDQSSNDYYRKGVKRGSMGERNIFTHIYYPKPSDFFAGYNQTILILLPKIYLSTTVGIGKSQAEFTFPRIRKDEDIVAVNSCLAYMAHHTETLYLSFTGSLTTSVDFDFQHNTALRSLRIGFPSNVKHEPNAQWLAILPWFQSVCSTVTTSALTITIESPAEELDICLRIEDAILDIEATGRVAKLCVELGKVWEHLPGGEAYWGERFPRIHGRNILTVH</sequence>
<name>A0AAW0GI61_9APHY</name>
<comment type="caution">
    <text evidence="1">The sequence shown here is derived from an EMBL/GenBank/DDBJ whole genome shotgun (WGS) entry which is preliminary data.</text>
</comment>
<dbReference type="AlphaFoldDB" id="A0AAW0GI61"/>
<organism evidence="1 2">
    <name type="scientific">Cerrena zonata</name>
    <dbReference type="NCBI Taxonomy" id="2478898"/>
    <lineage>
        <taxon>Eukaryota</taxon>
        <taxon>Fungi</taxon>
        <taxon>Dikarya</taxon>
        <taxon>Basidiomycota</taxon>
        <taxon>Agaricomycotina</taxon>
        <taxon>Agaricomycetes</taxon>
        <taxon>Polyporales</taxon>
        <taxon>Cerrenaceae</taxon>
        <taxon>Cerrena</taxon>
    </lineage>
</organism>
<protein>
    <recommendedName>
        <fullName evidence="3">F-box domain-containing protein</fullName>
    </recommendedName>
</protein>
<evidence type="ECO:0000313" key="2">
    <source>
        <dbReference type="Proteomes" id="UP001385951"/>
    </source>
</evidence>
<reference evidence="1 2" key="1">
    <citation type="submission" date="2022-09" db="EMBL/GenBank/DDBJ databases">
        <authorList>
            <person name="Palmer J.M."/>
        </authorList>
    </citation>
    <scope>NUCLEOTIDE SEQUENCE [LARGE SCALE GENOMIC DNA]</scope>
    <source>
        <strain evidence="1 2">DSM 7382</strain>
    </source>
</reference>
<dbReference type="Proteomes" id="UP001385951">
    <property type="component" value="Unassembled WGS sequence"/>
</dbReference>
<dbReference type="EMBL" id="JASBNA010000008">
    <property type="protein sequence ID" value="KAK7689439.1"/>
    <property type="molecule type" value="Genomic_DNA"/>
</dbReference>